<sequence>MSEPTVTRPSQPLTVETILKESRPDPPQRVASGWLAALRLAVGWVFLWAFADKLFGLGYSTPTERSWLNGGSPTRGFLSNVDVGPFAGFFRDLAGNPVVDWLFMLGLLGIGVAVVSGVALRIAAASGTLMMVLMWVAEWHPARFTGAGEPTGSTDPLLSYHLIYALALIVFAVTYAGDRFGLGRWWAQLPFVRRNASILR</sequence>
<evidence type="ECO:0000256" key="2">
    <source>
        <dbReference type="ARBA" id="ARBA00022692"/>
    </source>
</evidence>
<keyword evidence="3 5" id="KW-1133">Transmembrane helix</keyword>
<evidence type="ECO:0000313" key="7">
    <source>
        <dbReference type="Proteomes" id="UP000334019"/>
    </source>
</evidence>
<dbReference type="GO" id="GO:0016020">
    <property type="term" value="C:membrane"/>
    <property type="evidence" value="ECO:0007669"/>
    <property type="project" value="UniProtKB-SubCell"/>
</dbReference>
<keyword evidence="7" id="KW-1185">Reference proteome</keyword>
<protein>
    <submittedName>
        <fullName evidence="6">DoxX family membrane protein</fullName>
    </submittedName>
</protein>
<evidence type="ECO:0000256" key="3">
    <source>
        <dbReference type="ARBA" id="ARBA00022989"/>
    </source>
</evidence>
<organism evidence="6 7">
    <name type="scientific">Actinomarinicola tropica</name>
    <dbReference type="NCBI Taxonomy" id="2789776"/>
    <lineage>
        <taxon>Bacteria</taxon>
        <taxon>Bacillati</taxon>
        <taxon>Actinomycetota</taxon>
        <taxon>Acidimicrobiia</taxon>
        <taxon>Acidimicrobiales</taxon>
        <taxon>Iamiaceae</taxon>
        <taxon>Actinomarinicola</taxon>
    </lineage>
</organism>
<keyword evidence="4 5" id="KW-0472">Membrane</keyword>
<reference evidence="6 7" key="1">
    <citation type="submission" date="2019-11" db="EMBL/GenBank/DDBJ databases">
        <authorList>
            <person name="He Y."/>
        </authorList>
    </citation>
    <scope>NUCLEOTIDE SEQUENCE [LARGE SCALE GENOMIC DNA]</scope>
    <source>
        <strain evidence="6 7">SCSIO 58843</strain>
    </source>
</reference>
<keyword evidence="2 5" id="KW-0812">Transmembrane</keyword>
<evidence type="ECO:0000256" key="1">
    <source>
        <dbReference type="ARBA" id="ARBA00004141"/>
    </source>
</evidence>
<feature type="transmembrane region" description="Helical" evidence="5">
    <location>
        <begin position="98"/>
        <end position="115"/>
    </location>
</feature>
<dbReference type="EMBL" id="CP045851">
    <property type="protein sequence ID" value="QGG96273.1"/>
    <property type="molecule type" value="Genomic_DNA"/>
</dbReference>
<dbReference type="AlphaFoldDB" id="A0A5Q2RKB1"/>
<evidence type="ECO:0000256" key="4">
    <source>
        <dbReference type="ARBA" id="ARBA00023136"/>
    </source>
</evidence>
<feature type="transmembrane region" description="Helical" evidence="5">
    <location>
        <begin position="120"/>
        <end position="137"/>
    </location>
</feature>
<proteinExistence type="predicted"/>
<dbReference type="InterPro" id="IPR032808">
    <property type="entry name" value="DoxX"/>
</dbReference>
<evidence type="ECO:0000313" key="6">
    <source>
        <dbReference type="EMBL" id="QGG96273.1"/>
    </source>
</evidence>
<dbReference type="Pfam" id="PF07681">
    <property type="entry name" value="DoxX"/>
    <property type="match status" value="1"/>
</dbReference>
<dbReference type="RefSeq" id="WP_153760378.1">
    <property type="nucleotide sequence ID" value="NZ_CP045851.1"/>
</dbReference>
<name>A0A5Q2RKB1_9ACTN</name>
<dbReference type="KEGG" id="atq:GH723_14845"/>
<comment type="subcellular location">
    <subcellularLocation>
        <location evidence="1">Membrane</location>
        <topology evidence="1">Multi-pass membrane protein</topology>
    </subcellularLocation>
</comment>
<accession>A0A5Q2RKB1</accession>
<gene>
    <name evidence="6" type="ORF">GH723_14845</name>
</gene>
<feature type="transmembrane region" description="Helical" evidence="5">
    <location>
        <begin position="30"/>
        <end position="51"/>
    </location>
</feature>
<evidence type="ECO:0000256" key="5">
    <source>
        <dbReference type="SAM" id="Phobius"/>
    </source>
</evidence>
<feature type="transmembrane region" description="Helical" evidence="5">
    <location>
        <begin position="157"/>
        <end position="176"/>
    </location>
</feature>
<dbReference type="Proteomes" id="UP000334019">
    <property type="component" value="Chromosome"/>
</dbReference>